<dbReference type="STRING" id="649349.Lbys_0080"/>
<dbReference type="Pfam" id="PF17963">
    <property type="entry name" value="Big_9"/>
    <property type="match status" value="1"/>
</dbReference>
<dbReference type="KEGG" id="lby:Lbys_0080"/>
<accession>E4RS60</accession>
<dbReference type="OrthoDB" id="9805017at2"/>
<dbReference type="Gene3D" id="2.60.40.3440">
    <property type="match status" value="1"/>
</dbReference>
<reference evidence="2 3" key="2">
    <citation type="journal article" date="2011" name="Stand. Genomic Sci.">
        <title>Complete genome sequence of Leadbetterella byssophila type strain (4M15).</title>
        <authorList>
            <person name="Abt B."/>
            <person name="Teshima H."/>
            <person name="Lucas S."/>
            <person name="Lapidus A."/>
            <person name="Del Rio T.G."/>
            <person name="Nolan M."/>
            <person name="Tice H."/>
            <person name="Cheng J.F."/>
            <person name="Pitluck S."/>
            <person name="Liolios K."/>
            <person name="Pagani I."/>
            <person name="Ivanova N."/>
            <person name="Mavromatis K."/>
            <person name="Pati A."/>
            <person name="Tapia R."/>
            <person name="Han C."/>
            <person name="Goodwin L."/>
            <person name="Chen A."/>
            <person name="Palaniappan K."/>
            <person name="Land M."/>
            <person name="Hauser L."/>
            <person name="Chang Y.J."/>
            <person name="Jeffries C.D."/>
            <person name="Rohde M."/>
            <person name="Goker M."/>
            <person name="Tindall B.J."/>
            <person name="Detter J.C."/>
            <person name="Woyke T."/>
            <person name="Bristow J."/>
            <person name="Eisen J.A."/>
            <person name="Markowitz V."/>
            <person name="Hugenholtz P."/>
            <person name="Klenk H.P."/>
            <person name="Kyrpides N.C."/>
        </authorList>
    </citation>
    <scope>NUCLEOTIDE SEQUENCE [LARGE SCALE GENOMIC DNA]</scope>
    <source>
        <strain evidence="3">DSM 17132 / JCM 16389 / KACC 11308 / NBRC 106382 / 4M15</strain>
    </source>
</reference>
<organism evidence="2 3">
    <name type="scientific">Leadbetterella byssophila (strain DSM 17132 / JCM 16389 / KACC 11308 / NBRC 106382 / 4M15)</name>
    <dbReference type="NCBI Taxonomy" id="649349"/>
    <lineage>
        <taxon>Bacteria</taxon>
        <taxon>Pseudomonadati</taxon>
        <taxon>Bacteroidota</taxon>
        <taxon>Cytophagia</taxon>
        <taxon>Cytophagales</taxon>
        <taxon>Leadbetterellaceae</taxon>
        <taxon>Leadbetterella</taxon>
    </lineage>
</organism>
<evidence type="ECO:0000256" key="1">
    <source>
        <dbReference type="SAM" id="SignalP"/>
    </source>
</evidence>
<feature type="chain" id="PRO_5003188388" evidence="1">
    <location>
        <begin position="29"/>
        <end position="1223"/>
    </location>
</feature>
<keyword evidence="3" id="KW-1185">Reference proteome</keyword>
<feature type="signal peptide" evidence="1">
    <location>
        <begin position="1"/>
        <end position="28"/>
    </location>
</feature>
<dbReference type="RefSeq" id="WP_013406933.1">
    <property type="nucleotide sequence ID" value="NC_014655.1"/>
</dbReference>
<name>E4RS60_LEAB4</name>
<proteinExistence type="predicted"/>
<evidence type="ECO:0000313" key="3">
    <source>
        <dbReference type="Proteomes" id="UP000007435"/>
    </source>
</evidence>
<dbReference type="EMBL" id="CP002305">
    <property type="protein sequence ID" value="ADQ15876.1"/>
    <property type="molecule type" value="Genomic_DNA"/>
</dbReference>
<sequence length="1223" mass="128890">MKRASIHFKLRSWSYVLCLFLLSGYAVNAQVASLPLNEPVPYVNPKSPEITHVDNPLLSTFWHNNASSMGNAYNSDLGDYAVLAAPVLGLVDQKMTIDIGESVVASQSNPYFVGFDILNIDGLSIGLGNATFEIKLFNGDNTTPVATYDVNKDKLLGLLGLGLLTGTGNPARIGFTLAPSTPVTFTRAMIVVNEHSLLSIGGTRVYNLVLGKYAPANYTTLPCNLNVTIGAPNYPVQFTDRTSNRGVINPMGALDSSSDTFTELGGLNATLQGPISYAVGDVFGNSFNTTNNSMFVGFDIENAQLLGLLDLNLLQNFSIQLYNNGSPVGTARTGTSLLSLGLRVVGESGRTTIGFITADEFDEVELKLNQLLSATTTKVHGVVVKKFCTSTLACNTITTATNPDHPLYINLKRTTTAGLVNVSSITNPDNIINGSSDPATVVAIANVGSALSVSVANALETYPAGSYAGYIVESSSLLNASLIASAGIKLEFYNRSSATPDNPVYETPGAVLAGVGVISGSHTEVLGAICPVPFDEVRLVLVRSLLSVDLGGTKIHGFKVQKSCAEDVDCLTEGTLTSQYHGAVVNGANTGVRIGAQVGLLDEPLEHLDRVVDNHPNNYASMNAVVGVVSRSSLSVASTSLTFPKGSFAGFEVSKDGGLLDLGLLGDNNIRIVTFKDGVAVDSADVVNGSLISLGLLSSGSGRSVIGFHSKGAFDEIQIRLLRVVAIETGFSLNIYGAVASARYGYDPGNEVYCAADLIRPDQNTGFINTEIPGNTSTNDELPAGATYSAAGSPTVPPGANFTFNINANGSYTFITDKEGTYTFPIKVCIDAWEGDCPVQNLTIYVLNRTVTNPPIAFHDFVKVPEGGSNFEIDVKLNDIPGNVDGTLGNPFIGANPTKGSATVSNGKIYYTPNAGSVGRDFLIYTICESPSGLCSSPVYVLIDIIPTGGSNSTIANDDQILMGVNSAGTGNVLANDYDPENHAQTVLLIDLNGDGIPETAPIGSPQTVLYDGQIRGTITMNATTGDFTFVPANNFKGSISCVIEIGDELGATSKSTLVLIVKDTPDLLPVQTFGSNGANFNGIEERDFIIRIWEMLGGTALADEKQIVIQITKSSAFEITVPGLVLTSSPQTGFNGVASLGNSNPSYSNGSWEFYETPFAIRIVSKSGYSLNPASSATLGFHIKRRPGFARAAQNITYTVAPYSGGETKIDNNYAFSQVILN</sequence>
<gene>
    <name evidence="2" type="ordered locus">Lbys_0080</name>
</gene>
<protein>
    <submittedName>
        <fullName evidence="2">Uncharacterized protein</fullName>
    </submittedName>
</protein>
<evidence type="ECO:0000313" key="2">
    <source>
        <dbReference type="EMBL" id="ADQ15876.1"/>
    </source>
</evidence>
<dbReference type="eggNOG" id="COG3210">
    <property type="taxonomic scope" value="Bacteria"/>
</dbReference>
<dbReference type="HOGENOM" id="CLU_268415_0_0_10"/>
<dbReference type="Proteomes" id="UP000007435">
    <property type="component" value="Chromosome"/>
</dbReference>
<reference key="1">
    <citation type="submission" date="2010-11" db="EMBL/GenBank/DDBJ databases">
        <title>The complete genome of Leadbetterella byssophila DSM 17132.</title>
        <authorList>
            <consortium name="US DOE Joint Genome Institute (JGI-PGF)"/>
            <person name="Lucas S."/>
            <person name="Copeland A."/>
            <person name="Lapidus A."/>
            <person name="Glavina del Rio T."/>
            <person name="Dalin E."/>
            <person name="Tice H."/>
            <person name="Bruce D."/>
            <person name="Goodwin L."/>
            <person name="Pitluck S."/>
            <person name="Kyrpides N."/>
            <person name="Mavromatis K."/>
            <person name="Ivanova N."/>
            <person name="Teshima H."/>
            <person name="Brettin T."/>
            <person name="Detter J.C."/>
            <person name="Han C."/>
            <person name="Tapia R."/>
            <person name="Land M."/>
            <person name="Hauser L."/>
            <person name="Markowitz V."/>
            <person name="Cheng J.-F."/>
            <person name="Hugenholtz P."/>
            <person name="Woyke T."/>
            <person name="Wu D."/>
            <person name="Tindall B."/>
            <person name="Pomrenke H.G."/>
            <person name="Brambilla E."/>
            <person name="Klenk H.-P."/>
            <person name="Eisen J.A."/>
        </authorList>
    </citation>
    <scope>NUCLEOTIDE SEQUENCE [LARGE SCALE GENOMIC DNA]</scope>
    <source>
        <strain>DSM 17132</strain>
    </source>
</reference>
<keyword evidence="1" id="KW-0732">Signal</keyword>
<dbReference type="AlphaFoldDB" id="E4RS60"/>